<organism evidence="1 2">
    <name type="scientific">Aspergillus welwitschiae</name>
    <dbReference type="NCBI Taxonomy" id="1341132"/>
    <lineage>
        <taxon>Eukaryota</taxon>
        <taxon>Fungi</taxon>
        <taxon>Dikarya</taxon>
        <taxon>Ascomycota</taxon>
        <taxon>Pezizomycotina</taxon>
        <taxon>Eurotiomycetes</taxon>
        <taxon>Eurotiomycetidae</taxon>
        <taxon>Eurotiales</taxon>
        <taxon>Aspergillaceae</taxon>
        <taxon>Aspergillus</taxon>
        <taxon>Aspergillus subgen. Circumdati</taxon>
    </lineage>
</organism>
<gene>
    <name evidence="1" type="ORF">BDQ94DRAFT_141989</name>
</gene>
<reference evidence="1 2" key="1">
    <citation type="submission" date="2018-07" db="EMBL/GenBank/DDBJ databases">
        <title>The genomes of Aspergillus section Nigri reveals drivers in fungal speciation.</title>
        <authorList>
            <consortium name="DOE Joint Genome Institute"/>
            <person name="Vesth T.C."/>
            <person name="Nybo J."/>
            <person name="Theobald S."/>
            <person name="Brandl J."/>
            <person name="Frisvad J.C."/>
            <person name="Nielsen K.F."/>
            <person name="Lyhne E.K."/>
            <person name="Kogle M.E."/>
            <person name="Kuo A."/>
            <person name="Riley R."/>
            <person name="Clum A."/>
            <person name="Nolan M."/>
            <person name="Lipzen A."/>
            <person name="Salamov A."/>
            <person name="Henrissat B."/>
            <person name="Wiebenga A."/>
            <person name="De vries R.P."/>
            <person name="Grigoriev I.V."/>
            <person name="Mortensen U.H."/>
            <person name="Andersen M.R."/>
            <person name="Baker S.E."/>
        </authorList>
    </citation>
    <scope>NUCLEOTIDE SEQUENCE [LARGE SCALE GENOMIC DNA]</scope>
    <source>
        <strain evidence="1 2">CBS 139.54b</strain>
    </source>
</reference>
<sequence>MKNTNGVSALRHYRLSHIRDNSPCQCHCARPSRRMLYKDSNISAFNIITPCYDLGYYTSLTVVFRLARRIALVGRDHQWYWGIRRRCPTTVSILDGFFFSVQKPWSHFGLLNIRRIQSMAFQGILIECCIKAAAIAARHFHYSLDLCDFPFQCFSFLFQVPSPPAGPSGGDGPIFLLSSFLF</sequence>
<dbReference type="AlphaFoldDB" id="A0A3F3Q4P7"/>
<proteinExistence type="predicted"/>
<protein>
    <submittedName>
        <fullName evidence="1">Uncharacterized protein</fullName>
    </submittedName>
</protein>
<evidence type="ECO:0000313" key="1">
    <source>
        <dbReference type="EMBL" id="RDH34065.1"/>
    </source>
</evidence>
<name>A0A3F3Q4P7_9EURO</name>
<dbReference type="GeneID" id="38134298"/>
<dbReference type="Proteomes" id="UP000253729">
    <property type="component" value="Unassembled WGS sequence"/>
</dbReference>
<dbReference type="EMBL" id="KZ852044">
    <property type="protein sequence ID" value="RDH34065.1"/>
    <property type="molecule type" value="Genomic_DNA"/>
</dbReference>
<keyword evidence="2" id="KW-1185">Reference proteome</keyword>
<accession>A0A3F3Q4P7</accession>
<evidence type="ECO:0000313" key="2">
    <source>
        <dbReference type="Proteomes" id="UP000253729"/>
    </source>
</evidence>
<dbReference type="RefSeq" id="XP_026627087.1">
    <property type="nucleotide sequence ID" value="XM_026765942.1"/>
</dbReference>